<gene>
    <name evidence="4" type="ORF">GH723_10900</name>
</gene>
<keyword evidence="2" id="KW-1133">Transmembrane helix</keyword>
<keyword evidence="5" id="KW-1185">Reference proteome</keyword>
<feature type="domain" description="Transglutaminase-like" evidence="3">
    <location>
        <begin position="459"/>
        <end position="531"/>
    </location>
</feature>
<accession>A0A5Q2RLW4</accession>
<protein>
    <submittedName>
        <fullName evidence="4">DUF3488 domain-containing protein</fullName>
    </submittedName>
</protein>
<dbReference type="EMBL" id="CP045851">
    <property type="protein sequence ID" value="QGG95561.1"/>
    <property type="molecule type" value="Genomic_DNA"/>
</dbReference>
<dbReference type="Gene3D" id="3.10.620.30">
    <property type="match status" value="1"/>
</dbReference>
<evidence type="ECO:0000256" key="1">
    <source>
        <dbReference type="SAM" id="MobiDB-lite"/>
    </source>
</evidence>
<dbReference type="Proteomes" id="UP000334019">
    <property type="component" value="Chromosome"/>
</dbReference>
<keyword evidence="2" id="KW-0812">Transmembrane</keyword>
<dbReference type="PANTHER" id="PTHR42736">
    <property type="entry name" value="PROTEIN-GLUTAMINE GAMMA-GLUTAMYLTRANSFERASE"/>
    <property type="match status" value="1"/>
</dbReference>
<dbReference type="SUPFAM" id="SSF54001">
    <property type="entry name" value="Cysteine proteinases"/>
    <property type="match status" value="1"/>
</dbReference>
<feature type="transmembrane region" description="Helical" evidence="2">
    <location>
        <begin position="121"/>
        <end position="140"/>
    </location>
</feature>
<proteinExistence type="predicted"/>
<dbReference type="Pfam" id="PF11992">
    <property type="entry name" value="TgpA_N"/>
    <property type="match status" value="1"/>
</dbReference>
<dbReference type="InterPro" id="IPR021878">
    <property type="entry name" value="TgpA_N"/>
</dbReference>
<dbReference type="InterPro" id="IPR038765">
    <property type="entry name" value="Papain-like_cys_pep_sf"/>
</dbReference>
<keyword evidence="2" id="KW-0472">Membrane</keyword>
<dbReference type="SMART" id="SM00460">
    <property type="entry name" value="TGc"/>
    <property type="match status" value="1"/>
</dbReference>
<evidence type="ECO:0000259" key="3">
    <source>
        <dbReference type="SMART" id="SM00460"/>
    </source>
</evidence>
<reference evidence="4 5" key="1">
    <citation type="submission" date="2019-11" db="EMBL/GenBank/DDBJ databases">
        <authorList>
            <person name="He Y."/>
        </authorList>
    </citation>
    <scope>NUCLEOTIDE SEQUENCE [LARGE SCALE GENOMIC DNA]</scope>
    <source>
        <strain evidence="4 5">SCSIO 58843</strain>
    </source>
</reference>
<name>A0A5Q2RLW4_9ACTN</name>
<feature type="transmembrane region" description="Helical" evidence="2">
    <location>
        <begin position="211"/>
        <end position="232"/>
    </location>
</feature>
<evidence type="ECO:0000256" key="2">
    <source>
        <dbReference type="SAM" id="Phobius"/>
    </source>
</evidence>
<evidence type="ECO:0000313" key="4">
    <source>
        <dbReference type="EMBL" id="QGG95561.1"/>
    </source>
</evidence>
<dbReference type="InterPro" id="IPR025403">
    <property type="entry name" value="TgpA-like_C"/>
</dbReference>
<feature type="compositionally biased region" description="Low complexity" evidence="1">
    <location>
        <begin position="555"/>
        <end position="568"/>
    </location>
</feature>
<dbReference type="Pfam" id="PF01841">
    <property type="entry name" value="Transglut_core"/>
    <property type="match status" value="1"/>
</dbReference>
<feature type="transmembrane region" description="Helical" evidence="2">
    <location>
        <begin position="60"/>
        <end position="80"/>
    </location>
</feature>
<feature type="region of interest" description="Disordered" evidence="1">
    <location>
        <begin position="544"/>
        <end position="597"/>
    </location>
</feature>
<dbReference type="InterPro" id="IPR002931">
    <property type="entry name" value="Transglutaminase-like"/>
</dbReference>
<evidence type="ECO:0000313" key="5">
    <source>
        <dbReference type="Proteomes" id="UP000334019"/>
    </source>
</evidence>
<feature type="compositionally biased region" description="Acidic residues" evidence="1">
    <location>
        <begin position="544"/>
        <end position="554"/>
    </location>
</feature>
<sequence length="766" mass="81622">MIVRGPRVVAAELALVAVSASVVVGFGRLFLGTSWRLPLLLTALLVHASSALVRRLGMGILGQVAAATVGVALLVGWALAPETLRWALPTTETWSALGAALDDAVRAYPTARAPVEPSDGFVLASMVGVAIVALMANVAAFTLRAPLQALIPPFTLFVLGALLGSGEHRVAASVAFIITALAFVLAVRGIEIATSTSWLPGDRTRGPDAHMRVGGALIATAAVAALVVGPALPGATEEPLWTWRGGGGGGDRTIISPLVDIQRRLVNQSRSVAFVVESPTPSYWRLMSLDEFDGRQWRMSASMREVSGVFDPMRGAAGARVRQRIEIRSLDSEYLPAAYAPIALEAGDASVSWDDRSSTLLLDRRAPTGFRYEVESVLPDHSPEQLRAVDGPVAPSVAQRYLQLPELDQRVVDLAEEITADAPTDYDRALALQTFFREEFEYSLDIPDGSGTDAITRFLFDDRRGYCEQFAASFAAMARVLGLPARVAVGFTEGDQGGPRDTTFTVRGADAHAWPEVYFGGLGWVPFEPTPGRVAPGASAWTGLEDESADEDDPSTTPTTAPSDTTVPTIPPELEDSIFPPELEGDGAVGSAGDDGGPIPPALRPVLAGSLAVAAWFGLVGGAARGVHALRRRRAGSDPGARVGLAWAETVELLSWRGRPPRATETYLEYASRVGPSSPSTAADLTDLARAATVARYAPSVGDDDVVRATELGRRIRRSVLDRLAWWRRVLRAGDPRRLWAAVRSAAGHSSSPRKRSRILWLVEPK</sequence>
<feature type="compositionally biased region" description="Gly residues" evidence="1">
    <location>
        <begin position="587"/>
        <end position="596"/>
    </location>
</feature>
<dbReference type="RefSeq" id="WP_153759668.1">
    <property type="nucleotide sequence ID" value="NZ_CP045851.1"/>
</dbReference>
<feature type="transmembrane region" description="Helical" evidence="2">
    <location>
        <begin position="12"/>
        <end position="31"/>
    </location>
</feature>
<organism evidence="4 5">
    <name type="scientific">Actinomarinicola tropica</name>
    <dbReference type="NCBI Taxonomy" id="2789776"/>
    <lineage>
        <taxon>Bacteria</taxon>
        <taxon>Bacillati</taxon>
        <taxon>Actinomycetota</taxon>
        <taxon>Acidimicrobiia</taxon>
        <taxon>Acidimicrobiales</taxon>
        <taxon>Iamiaceae</taxon>
        <taxon>Actinomarinicola</taxon>
    </lineage>
</organism>
<dbReference type="Pfam" id="PF13559">
    <property type="entry name" value="DUF4129"/>
    <property type="match status" value="1"/>
</dbReference>
<feature type="transmembrane region" description="Helical" evidence="2">
    <location>
        <begin position="170"/>
        <end position="190"/>
    </location>
</feature>
<dbReference type="KEGG" id="atq:GH723_10900"/>
<dbReference type="InterPro" id="IPR052901">
    <property type="entry name" value="Bact_TGase-like"/>
</dbReference>
<dbReference type="PANTHER" id="PTHR42736:SF1">
    <property type="entry name" value="PROTEIN-GLUTAMINE GAMMA-GLUTAMYLTRANSFERASE"/>
    <property type="match status" value="1"/>
</dbReference>
<dbReference type="AlphaFoldDB" id="A0A5Q2RLW4"/>